<dbReference type="SUPFAM" id="SSF64076">
    <property type="entry name" value="MTH938-like"/>
    <property type="match status" value="1"/>
</dbReference>
<sequence>MATQLSPKILNMSWGSIEVEKMADGKVVPGESLKYRDLKVWPGGSRSWDWNECGTSHWGGITVCNVAELREKKVDTIVLSRGRWGFLSVPQTLVDELQKAGFTVVVEWTSQAMTTYNTLVKEGKAVAGLIHTTC</sequence>
<dbReference type="EMBL" id="UYRU01085648">
    <property type="protein sequence ID" value="VDN34641.1"/>
    <property type="molecule type" value="Genomic_DNA"/>
</dbReference>
<evidence type="ECO:0000256" key="1">
    <source>
        <dbReference type="ARBA" id="ARBA00004496"/>
    </source>
</evidence>
<dbReference type="PANTHER" id="PTHR15811">
    <property type="entry name" value="MTH938 DOMAIN-CONTAINING PROTEIN"/>
    <property type="match status" value="1"/>
</dbReference>
<comment type="subcellular location">
    <subcellularLocation>
        <location evidence="1">Cytoplasm</location>
    </subcellularLocation>
</comment>
<dbReference type="FunFam" id="3.40.1230.10:FF:000001">
    <property type="entry name" value="Adipogenesis-associated, Mth938 domain-containing"/>
    <property type="match status" value="1"/>
</dbReference>
<dbReference type="Pfam" id="PF04430">
    <property type="entry name" value="DUF498"/>
    <property type="match status" value="1"/>
</dbReference>
<evidence type="ECO:0000256" key="2">
    <source>
        <dbReference type="ARBA" id="ARBA00022490"/>
    </source>
</evidence>
<dbReference type="InterPro" id="IPR036748">
    <property type="entry name" value="MTH938-like_sf"/>
</dbReference>
<dbReference type="Proteomes" id="UP000281553">
    <property type="component" value="Unassembled WGS sequence"/>
</dbReference>
<protein>
    <recommendedName>
        <fullName evidence="4">Mth938 domain-containing protein</fullName>
    </recommendedName>
</protein>
<reference evidence="5 6" key="1">
    <citation type="submission" date="2018-11" db="EMBL/GenBank/DDBJ databases">
        <authorList>
            <consortium name="Pathogen Informatics"/>
        </authorList>
    </citation>
    <scope>NUCLEOTIDE SEQUENCE [LARGE SCALE GENOMIC DNA]</scope>
</reference>
<proteinExistence type="inferred from homology"/>
<evidence type="ECO:0000313" key="5">
    <source>
        <dbReference type="EMBL" id="VDN34641.1"/>
    </source>
</evidence>
<evidence type="ECO:0000256" key="3">
    <source>
        <dbReference type="ARBA" id="ARBA00061510"/>
    </source>
</evidence>
<evidence type="ECO:0000313" key="6">
    <source>
        <dbReference type="Proteomes" id="UP000281553"/>
    </source>
</evidence>
<dbReference type="GO" id="GO:0045600">
    <property type="term" value="P:positive regulation of fat cell differentiation"/>
    <property type="evidence" value="ECO:0007669"/>
    <property type="project" value="TreeGrafter"/>
</dbReference>
<dbReference type="OrthoDB" id="413520at2759"/>
<dbReference type="InterPro" id="IPR007523">
    <property type="entry name" value="NDUFAF3/AAMDC"/>
</dbReference>
<keyword evidence="6" id="KW-1185">Reference proteome</keyword>
<comment type="similarity">
    <text evidence="3">Belongs to the AAMDC family.</text>
</comment>
<evidence type="ECO:0000256" key="4">
    <source>
        <dbReference type="ARBA" id="ARBA00074293"/>
    </source>
</evidence>
<gene>
    <name evidence="5" type="ORF">DILT_LOCUS16558</name>
</gene>
<dbReference type="PANTHER" id="PTHR15811:SF5">
    <property type="entry name" value="MTH938 DOMAIN-CONTAINING PROTEIN"/>
    <property type="match status" value="1"/>
</dbReference>
<organism evidence="5 6">
    <name type="scientific">Dibothriocephalus latus</name>
    <name type="common">Fish tapeworm</name>
    <name type="synonym">Diphyllobothrium latum</name>
    <dbReference type="NCBI Taxonomy" id="60516"/>
    <lineage>
        <taxon>Eukaryota</taxon>
        <taxon>Metazoa</taxon>
        <taxon>Spiralia</taxon>
        <taxon>Lophotrochozoa</taxon>
        <taxon>Platyhelminthes</taxon>
        <taxon>Cestoda</taxon>
        <taxon>Eucestoda</taxon>
        <taxon>Diphyllobothriidea</taxon>
        <taxon>Diphyllobothriidae</taxon>
        <taxon>Dibothriocephalus</taxon>
    </lineage>
</organism>
<dbReference type="GO" id="GO:0005737">
    <property type="term" value="C:cytoplasm"/>
    <property type="evidence" value="ECO:0007669"/>
    <property type="project" value="UniProtKB-SubCell"/>
</dbReference>
<dbReference type="AlphaFoldDB" id="A0A3P7NX60"/>
<accession>A0A3P7NX60</accession>
<dbReference type="Gene3D" id="3.40.1230.10">
    <property type="entry name" value="MTH938-like"/>
    <property type="match status" value="1"/>
</dbReference>
<name>A0A3P7NX60_DIBLA</name>
<keyword evidence="2" id="KW-0963">Cytoplasm</keyword>